<dbReference type="GO" id="GO:0005524">
    <property type="term" value="F:ATP binding"/>
    <property type="evidence" value="ECO:0007669"/>
    <property type="project" value="InterPro"/>
</dbReference>
<name>A0A8J5MEW6_9STRA</name>
<evidence type="ECO:0000256" key="3">
    <source>
        <dbReference type="ARBA" id="ARBA00022448"/>
    </source>
</evidence>
<evidence type="ECO:0000313" key="9">
    <source>
        <dbReference type="EMBL" id="KAG6957384.1"/>
    </source>
</evidence>
<dbReference type="Pfam" id="PF01061">
    <property type="entry name" value="ABC2_membrane"/>
    <property type="match status" value="2"/>
</dbReference>
<feature type="transmembrane region" description="Helical" evidence="7">
    <location>
        <begin position="1011"/>
        <end position="1030"/>
    </location>
</feature>
<comment type="subcellular location">
    <subcellularLocation>
        <location evidence="1">Membrane</location>
        <topology evidence="1">Multi-pass membrane protein</topology>
    </subcellularLocation>
</comment>
<comment type="similarity">
    <text evidence="2">Belongs to the ABC transporter superfamily. ABCG family. PDR (TC 3.A.1.205) subfamily.</text>
</comment>
<dbReference type="CDD" id="cd03232">
    <property type="entry name" value="ABCG_PDR_domain2"/>
    <property type="match status" value="1"/>
</dbReference>
<reference evidence="9" key="1">
    <citation type="submission" date="2021-01" db="EMBL/GenBank/DDBJ databases">
        <title>Phytophthora aleatoria, a newly-described species from Pinus radiata is distinct from Phytophthora cactorum isolates based on comparative genomics.</title>
        <authorList>
            <person name="Mcdougal R."/>
            <person name="Panda P."/>
            <person name="Williams N."/>
            <person name="Studholme D.J."/>
        </authorList>
    </citation>
    <scope>NUCLEOTIDE SEQUENCE</scope>
    <source>
        <strain evidence="9">NZFS 4037</strain>
    </source>
</reference>
<evidence type="ECO:0000256" key="4">
    <source>
        <dbReference type="ARBA" id="ARBA00022692"/>
    </source>
</evidence>
<keyword evidence="6 7" id="KW-0472">Membrane</keyword>
<feature type="transmembrane region" description="Helical" evidence="7">
    <location>
        <begin position="393"/>
        <end position="411"/>
    </location>
</feature>
<feature type="transmembrane region" description="Helical" evidence="7">
    <location>
        <begin position="1123"/>
        <end position="1145"/>
    </location>
</feature>
<protein>
    <recommendedName>
        <fullName evidence="8">ABC transporter domain-containing protein</fullName>
    </recommendedName>
</protein>
<feature type="transmembrane region" description="Helical" evidence="7">
    <location>
        <begin position="1152"/>
        <end position="1170"/>
    </location>
</feature>
<dbReference type="InterPro" id="IPR013525">
    <property type="entry name" value="ABC2_TM"/>
</dbReference>
<evidence type="ECO:0000313" key="10">
    <source>
        <dbReference type="Proteomes" id="UP000709295"/>
    </source>
</evidence>
<proteinExistence type="inferred from homology"/>
<dbReference type="PANTHER" id="PTHR19241">
    <property type="entry name" value="ATP-BINDING CASSETTE TRANSPORTER"/>
    <property type="match status" value="1"/>
</dbReference>
<feature type="domain" description="ABC transporter" evidence="8">
    <location>
        <begin position="67"/>
        <end position="342"/>
    </location>
</feature>
<evidence type="ECO:0000256" key="7">
    <source>
        <dbReference type="SAM" id="Phobius"/>
    </source>
</evidence>
<dbReference type="InterPro" id="IPR034003">
    <property type="entry name" value="ABCG_PDR_2"/>
</dbReference>
<dbReference type="EMBL" id="JAENGY010000734">
    <property type="protein sequence ID" value="KAG6957384.1"/>
    <property type="molecule type" value="Genomic_DNA"/>
</dbReference>
<dbReference type="GO" id="GO:0140359">
    <property type="term" value="F:ABC-type transporter activity"/>
    <property type="evidence" value="ECO:0007669"/>
    <property type="project" value="InterPro"/>
</dbReference>
<evidence type="ECO:0000256" key="5">
    <source>
        <dbReference type="ARBA" id="ARBA00022989"/>
    </source>
</evidence>
<dbReference type="Proteomes" id="UP000709295">
    <property type="component" value="Unassembled WGS sequence"/>
</dbReference>
<keyword evidence="10" id="KW-1185">Reference proteome</keyword>
<organism evidence="9 10">
    <name type="scientific">Phytophthora aleatoria</name>
    <dbReference type="NCBI Taxonomy" id="2496075"/>
    <lineage>
        <taxon>Eukaryota</taxon>
        <taxon>Sar</taxon>
        <taxon>Stramenopiles</taxon>
        <taxon>Oomycota</taxon>
        <taxon>Peronosporomycetes</taxon>
        <taxon>Peronosporales</taxon>
        <taxon>Peronosporaceae</taxon>
        <taxon>Phytophthora</taxon>
    </lineage>
</organism>
<feature type="transmembrane region" description="Helical" evidence="7">
    <location>
        <begin position="432"/>
        <end position="451"/>
    </location>
</feature>
<feature type="transmembrane region" description="Helical" evidence="7">
    <location>
        <begin position="1042"/>
        <end position="1063"/>
    </location>
</feature>
<dbReference type="PROSITE" id="PS50893">
    <property type="entry name" value="ABC_TRANSPORTER_2"/>
    <property type="match status" value="2"/>
</dbReference>
<comment type="caution">
    <text evidence="9">The sequence shown here is derived from an EMBL/GenBank/DDBJ whole genome shotgun (WGS) entry which is preliminary data.</text>
</comment>
<dbReference type="GO" id="GO:0016887">
    <property type="term" value="F:ATP hydrolysis activity"/>
    <property type="evidence" value="ECO:0007669"/>
    <property type="project" value="InterPro"/>
</dbReference>
<evidence type="ECO:0000259" key="8">
    <source>
        <dbReference type="PROSITE" id="PS50893"/>
    </source>
</evidence>
<keyword evidence="4 7" id="KW-0812">Transmembrane</keyword>
<feature type="transmembrane region" description="Helical" evidence="7">
    <location>
        <begin position="471"/>
        <end position="495"/>
    </location>
</feature>
<evidence type="ECO:0000256" key="1">
    <source>
        <dbReference type="ARBA" id="ARBA00004141"/>
    </source>
</evidence>
<evidence type="ECO:0000256" key="2">
    <source>
        <dbReference type="ARBA" id="ARBA00006012"/>
    </source>
</evidence>
<feature type="transmembrane region" description="Helical" evidence="7">
    <location>
        <begin position="370"/>
        <end position="387"/>
    </location>
</feature>
<sequence>MDKKLGLDSADALMAQGPNALHSYVADKVQAALGKAMPQMEVRFKNLSISAKVFASRHSDPKSQLPTLYNSVKKSAAKINAKNHTAEKVILKNASGVFKPGTITLLLGQPGSGKSSLMKVLSGRFPLEKNVTIEGDITYNGVPQVNIMKRLPQFAAYVTQRDKHFPTLTVRETLEFAHAFCGGGISNRTEELLSKGTLEENTAALEALSALYAHYPDVVIKQLGLENCKDTIVGNAMLRGVSGGERKRVTTGEMEFGMKYMTLMDEISTGLDSAATFDIISTQRGIAKTLQKTVVIALLQPSPEVFELFDDVMIMNDGEVMYHGPRGQAVPFFESLGFKCPADCDEADFLLDLGTNQQYGYEVNLPSGRCIMVVLMGLIYSSTFWQVDPTDVQVALGIMFQAVLFLALGQVSQIPTFMAARDVFYKQRGANFFPTAAYVLACSVAQIPMAVAESVIFGSMVYWMCGFVATAGAFICYMILLILTNLVFSSWFFLLTAMSPDFHIAKPFATFTVVFFILFAGFVMTKSTMPGWFVWIYWINPIAWCLRGLAVNQYRAAKFDVCVYEGVDYCTDYNMNMGEYYLSQYDVPSSKVWVWAAMLFMLACYALFMALGYYVLEYHRFESPEHTIIKDKDEESDESYALVATPKASSTSSAERAVALDIGREKNFVPVTLAFQDLWYSVPNPKNPKESLDLLKGVSGFAMPGSVTALMGSSGAGKTTLMDVIAGRKTGGTIKGKILLNGYEANDLAIRRCTGYCEQMDVHSGASTFREAFTFSAFLRQDSSVPDSKKYDSVDEVLDLLDMHDIADQIIRGSSVEQMKRLTIGVELAAQPSVLFLDEPTSGLDARSAKLIMDGVRKVADSGRTIVCTIHQPSSDVFYLFDHLLLLKRGGETVFVGELGEKCRKLVEYFESILGVAALPDRYNPATWMLECIGAGVNNGGHNTMDFVEYFKTSQEKRILDNEMAQEGVTVPASHLPEMIFQKKRAASSWTQAKFLTMRFMRMYWRTPTYNMTRFAIGLFLALLFGLTYVDVEYVSYQGINGGVGMVFMTTLFNGIVSFNGVLPIASGDRATFYRERASQTYNSLWYFIGSTVAEIPYVFISCLIFTVIFYPLVGFTGFGTGVLYWINLSLLVLLQTYMGQLFVYALPSVEVAAITGVLINSIFFLFMGFNPPAKSIPSGYRWLYTITPQRYPLSIMMALVFSDCPTEPTWDSNLGEYVNVGSELGCQPVMNLPVTIDHITVKGYVESVFEMKHDDIWSNFGYVFVFIGVLRLLALLSLRYINHQKR</sequence>
<dbReference type="Pfam" id="PF00005">
    <property type="entry name" value="ABC_tran"/>
    <property type="match status" value="2"/>
</dbReference>
<accession>A0A8J5MEW6</accession>
<dbReference type="InterPro" id="IPR003439">
    <property type="entry name" value="ABC_transporter-like_ATP-bd"/>
</dbReference>
<dbReference type="SMART" id="SM00382">
    <property type="entry name" value="AAA"/>
    <property type="match status" value="2"/>
</dbReference>
<dbReference type="InterPro" id="IPR003593">
    <property type="entry name" value="AAA+_ATPase"/>
</dbReference>
<dbReference type="GO" id="GO:0016020">
    <property type="term" value="C:membrane"/>
    <property type="evidence" value="ECO:0007669"/>
    <property type="project" value="UniProtKB-SubCell"/>
</dbReference>
<gene>
    <name evidence="9" type="ORF">JG688_00010997</name>
</gene>
<dbReference type="FunFam" id="3.40.50.300:FF:000289">
    <property type="entry name" value="ABC transporter G family member 31"/>
    <property type="match status" value="1"/>
</dbReference>
<feature type="domain" description="ABC transporter" evidence="8">
    <location>
        <begin position="673"/>
        <end position="914"/>
    </location>
</feature>
<evidence type="ECO:0000256" key="6">
    <source>
        <dbReference type="ARBA" id="ARBA00023136"/>
    </source>
</evidence>
<dbReference type="FunFam" id="3.40.50.300:FF:000528">
    <property type="entry name" value="ABC transporter G family member 31"/>
    <property type="match status" value="1"/>
</dbReference>
<feature type="transmembrane region" description="Helical" evidence="7">
    <location>
        <begin position="592"/>
        <end position="616"/>
    </location>
</feature>
<dbReference type="Pfam" id="PF19055">
    <property type="entry name" value="ABC2_membrane_7"/>
    <property type="match status" value="1"/>
</dbReference>
<dbReference type="InterPro" id="IPR043926">
    <property type="entry name" value="ABCG_dom"/>
</dbReference>
<feature type="transmembrane region" description="Helical" evidence="7">
    <location>
        <begin position="507"/>
        <end position="525"/>
    </location>
</feature>
<keyword evidence="3" id="KW-0813">Transport</keyword>
<feature type="transmembrane region" description="Helical" evidence="7">
    <location>
        <begin position="1261"/>
        <end position="1282"/>
    </location>
</feature>
<keyword evidence="5 7" id="KW-1133">Transmembrane helix</keyword>
<feature type="transmembrane region" description="Helical" evidence="7">
    <location>
        <begin position="1084"/>
        <end position="1111"/>
    </location>
</feature>